<evidence type="ECO:0000313" key="2">
    <source>
        <dbReference type="Proteomes" id="UP000215305"/>
    </source>
</evidence>
<dbReference type="EMBL" id="NKHU02000050">
    <property type="protein sequence ID" value="RHZ60682.1"/>
    <property type="molecule type" value="Genomic_DNA"/>
</dbReference>
<dbReference type="VEuPathDB" id="FungiDB:CDV56_102011"/>
<dbReference type="OrthoDB" id="1577640at2759"/>
<keyword evidence="2" id="KW-1185">Reference proteome</keyword>
<proteinExistence type="predicted"/>
<dbReference type="Proteomes" id="UP000215305">
    <property type="component" value="Unassembled WGS sequence"/>
</dbReference>
<protein>
    <recommendedName>
        <fullName evidence="3">Fungal N-terminal domain-containing protein</fullName>
    </recommendedName>
</protein>
<accession>A0A397HCA8</accession>
<dbReference type="RefSeq" id="XP_026616147.1">
    <property type="nucleotide sequence ID" value="XM_026755630.1"/>
</dbReference>
<reference evidence="1" key="1">
    <citation type="submission" date="2018-08" db="EMBL/GenBank/DDBJ databases">
        <title>Draft genome sequence of azole-resistant Aspergillus thermomutatus (Neosartorya pseudofischeri) strain HMR AF 39, isolated from a human nasal aspirate.</title>
        <authorList>
            <person name="Parent-Michaud M."/>
            <person name="Dufresne P.J."/>
            <person name="Fournier E."/>
            <person name="Martineau C."/>
            <person name="Moreira S."/>
            <person name="Perkins V."/>
            <person name="De Repentigny L."/>
            <person name="Dufresne S.F."/>
        </authorList>
    </citation>
    <scope>NUCLEOTIDE SEQUENCE [LARGE SCALE GENOMIC DNA]</scope>
    <source>
        <strain evidence="1">HMR AF 39</strain>
    </source>
</reference>
<dbReference type="GeneID" id="38123985"/>
<sequence length="617" mass="68067">MSDPLSVTASAAGIISLGLQVTQGIFSFCSAWKGYGGDMEDLRNKATALANGLRHLDHVLHKTSSVDPAFKTQAVDLLDSSKIMMEKLEKLRAKLPTPPTKRLATETAREIKRKMLYTFEKQTLMEMRSMIDSLQGNIDTALNILQVHQGTRLLDDVATHTALSLDIRDQLAEHTARLDSLNRQLTSHLPSETQLVSSGRTADVRWESDYSKLRQVINYLIREGVPTDMLTDMNMTALDCMLRNLQPKPLVHALISDMANAGCYITDNALKLWNRPLIRYIILHHPGAVCLSYPALVIFQETERELVTLVGSGQLCGDHIIGEYTALQLATGWPAGIKILLDAGADMTKDGKGNKYTHGYSNPLSWVIPSNCPASLLVFLRAGASLQPNHIGLAIYLSTPEVIDTLVNELIRRRQSLRELALLALPKHISYTLRLSQDVLPDANAPVIFDALRDAGIPVNTSMDPRGLHRGDVGHEYGTIFHERQLDRQLMDRLYDAGFVDVDTLDSAGYSPLMIAGFNSSTREDCQRIKNPTQQAATAATSNSPSPHCLQSKKQISSHATVEFPVFSSPLRLTDIGSICHINGYLLTYVPTSKIIFEMDKDAVTVYPPFLAACKAG</sequence>
<gene>
    <name evidence="1" type="ORF">CDV56_102011</name>
</gene>
<dbReference type="AlphaFoldDB" id="A0A397HCA8"/>
<comment type="caution">
    <text evidence="1">The sequence shown here is derived from an EMBL/GenBank/DDBJ whole genome shotgun (WGS) entry which is preliminary data.</text>
</comment>
<evidence type="ECO:0000313" key="1">
    <source>
        <dbReference type="EMBL" id="RHZ60682.1"/>
    </source>
</evidence>
<evidence type="ECO:0008006" key="3">
    <source>
        <dbReference type="Google" id="ProtNLM"/>
    </source>
</evidence>
<name>A0A397HCA8_ASPTH</name>
<organism evidence="1 2">
    <name type="scientific">Aspergillus thermomutatus</name>
    <name type="common">Neosartorya pseudofischeri</name>
    <dbReference type="NCBI Taxonomy" id="41047"/>
    <lineage>
        <taxon>Eukaryota</taxon>
        <taxon>Fungi</taxon>
        <taxon>Dikarya</taxon>
        <taxon>Ascomycota</taxon>
        <taxon>Pezizomycotina</taxon>
        <taxon>Eurotiomycetes</taxon>
        <taxon>Eurotiomycetidae</taxon>
        <taxon>Eurotiales</taxon>
        <taxon>Aspergillaceae</taxon>
        <taxon>Aspergillus</taxon>
        <taxon>Aspergillus subgen. Fumigati</taxon>
    </lineage>
</organism>